<dbReference type="EMBL" id="BLLG01000001">
    <property type="protein sequence ID" value="GFH34377.1"/>
    <property type="molecule type" value="Genomic_DNA"/>
</dbReference>
<dbReference type="AlphaFoldDB" id="A0A6A0AS32"/>
<sequence>MNVCSGSAKGDFCQSSPIGVVEQTAAHVGALAQGDPVARSYARCVRADRAVQPDPAIAPAAPASPVRASPG</sequence>
<reference evidence="1 2" key="1">
    <citation type="submission" date="2020-02" db="EMBL/GenBank/DDBJ databases">
        <title>Whole Genome Shotgun Sequence of Streptomyces sp. strain CWH03.</title>
        <authorList>
            <person name="Dohra H."/>
            <person name="Kodani S."/>
            <person name="Yamamura H."/>
        </authorList>
    </citation>
    <scope>NUCLEOTIDE SEQUENCE [LARGE SCALE GENOMIC DNA]</scope>
    <source>
        <strain evidence="1 2">CWH03</strain>
    </source>
</reference>
<organism evidence="1 2">
    <name type="scientific">Streptomyces pacificus</name>
    <dbReference type="NCBI Taxonomy" id="2705029"/>
    <lineage>
        <taxon>Bacteria</taxon>
        <taxon>Bacillati</taxon>
        <taxon>Actinomycetota</taxon>
        <taxon>Actinomycetes</taxon>
        <taxon>Kitasatosporales</taxon>
        <taxon>Streptomycetaceae</taxon>
        <taxon>Streptomyces</taxon>
    </lineage>
</organism>
<evidence type="ECO:0000313" key="2">
    <source>
        <dbReference type="Proteomes" id="UP000484988"/>
    </source>
</evidence>
<evidence type="ECO:0000313" key="1">
    <source>
        <dbReference type="EMBL" id="GFH34377.1"/>
    </source>
</evidence>
<gene>
    <name evidence="1" type="ORF">SCWH03_05910</name>
</gene>
<accession>A0A6A0AS32</accession>
<proteinExistence type="predicted"/>
<name>A0A6A0AS32_9ACTN</name>
<keyword evidence="2" id="KW-1185">Reference proteome</keyword>
<comment type="caution">
    <text evidence="1">The sequence shown here is derived from an EMBL/GenBank/DDBJ whole genome shotgun (WGS) entry which is preliminary data.</text>
</comment>
<dbReference type="Proteomes" id="UP000484988">
    <property type="component" value="Unassembled WGS sequence"/>
</dbReference>
<protein>
    <submittedName>
        <fullName evidence="1">Uncharacterized protein</fullName>
    </submittedName>
</protein>